<dbReference type="KEGG" id="vg:55607728"/>
<reference evidence="2" key="1">
    <citation type="submission" date="2018-02" db="EMBL/GenBank/DDBJ databases">
        <title>Complete genome of Klebsiella pneumoniae Podoviridae bacteriophage KP8.</title>
        <authorList>
            <person name="Bokovaya O."/>
            <person name="Tikunov A."/>
            <person name="Morozova V."/>
        </authorList>
    </citation>
    <scope>NUCLEOTIDE SEQUENCE [LARGE SCALE GENOMIC DNA]</scope>
</reference>
<sequence>MRLYYLSGAGNLYVSQGIKWTWNVANNPNVPVYVHPELDFYWIAGECLLRNKTINLIKLEPGSLVSDVSGPCYFLAEHGHKAEQLLYRTK</sequence>
<proteinExistence type="predicted"/>
<evidence type="ECO:0000313" key="2">
    <source>
        <dbReference type="Proteomes" id="UP000241488"/>
    </source>
</evidence>
<name>A0A2P1CCP1_9CAUD</name>
<organism evidence="1 2">
    <name type="scientific">Klebsiella phage KP8</name>
    <dbReference type="NCBI Taxonomy" id="2099850"/>
    <lineage>
        <taxon>Viruses</taxon>
        <taxon>Duplodnaviria</taxon>
        <taxon>Heunggongvirae</taxon>
        <taxon>Uroviricota</taxon>
        <taxon>Caudoviricetes</taxon>
        <taxon>Schitoviridae</taxon>
        <taxon>Enquatrovirinae</taxon>
        <taxon>Kaypoctavirus</taxon>
        <taxon>Kaypoctavirus KP8</taxon>
    </lineage>
</organism>
<evidence type="ECO:0000313" key="1">
    <source>
        <dbReference type="EMBL" id="AVJ49006.1"/>
    </source>
</evidence>
<dbReference type="EMBL" id="MG922974">
    <property type="protein sequence ID" value="AVJ49006.1"/>
    <property type="molecule type" value="Genomic_DNA"/>
</dbReference>
<keyword evidence="2" id="KW-1185">Reference proteome</keyword>
<dbReference type="Proteomes" id="UP000241488">
    <property type="component" value="Segment"/>
</dbReference>
<dbReference type="GeneID" id="55607728"/>
<accession>A0A2P1CCP1</accession>
<dbReference type="RefSeq" id="YP_009837538.1">
    <property type="nucleotide sequence ID" value="NC_048700.1"/>
</dbReference>
<protein>
    <submittedName>
        <fullName evidence="1">Uncharacterized protein</fullName>
    </submittedName>
</protein>